<evidence type="ECO:0000313" key="1">
    <source>
        <dbReference type="Ensembl" id="ENSSFAP00005030322.1"/>
    </source>
</evidence>
<protein>
    <recommendedName>
        <fullName evidence="3">Reverse transcriptase zinc-binding domain-containing protein</fullName>
    </recommendedName>
</protein>
<evidence type="ECO:0000313" key="2">
    <source>
        <dbReference type="Proteomes" id="UP000472267"/>
    </source>
</evidence>
<dbReference type="AlphaFoldDB" id="A0A672HMQ7"/>
<dbReference type="InParanoid" id="A0A672HMQ7"/>
<reference evidence="1" key="2">
    <citation type="submission" date="2025-08" db="UniProtKB">
        <authorList>
            <consortium name="Ensembl"/>
        </authorList>
    </citation>
    <scope>IDENTIFICATION</scope>
</reference>
<proteinExistence type="predicted"/>
<reference evidence="1" key="1">
    <citation type="submission" date="2019-06" db="EMBL/GenBank/DDBJ databases">
        <authorList>
            <consortium name="Wellcome Sanger Institute Data Sharing"/>
        </authorList>
    </citation>
    <scope>NUCLEOTIDE SEQUENCE [LARGE SCALE GENOMIC DNA]</scope>
</reference>
<keyword evidence="2" id="KW-1185">Reference proteome</keyword>
<sequence>MKKSGGKLKSTLGRGCGMIGDFSHIFWDCPKLQNFWGNVNREINVILNLNRPIEPQKLILGTVPLIDIRKNTVFLLRVLLLLKQCTTVILRVQYVKKKTQFYCDFFKQ</sequence>
<name>A0A672HMQ7_SALFA</name>
<dbReference type="Proteomes" id="UP000472267">
    <property type="component" value="Chromosome 4"/>
</dbReference>
<organism evidence="1 2">
    <name type="scientific">Salarias fasciatus</name>
    <name type="common">Jewelled blenny</name>
    <name type="synonym">Blennius fasciatus</name>
    <dbReference type="NCBI Taxonomy" id="181472"/>
    <lineage>
        <taxon>Eukaryota</taxon>
        <taxon>Metazoa</taxon>
        <taxon>Chordata</taxon>
        <taxon>Craniata</taxon>
        <taxon>Vertebrata</taxon>
        <taxon>Euteleostomi</taxon>
        <taxon>Actinopterygii</taxon>
        <taxon>Neopterygii</taxon>
        <taxon>Teleostei</taxon>
        <taxon>Neoteleostei</taxon>
        <taxon>Acanthomorphata</taxon>
        <taxon>Ovalentaria</taxon>
        <taxon>Blenniimorphae</taxon>
        <taxon>Blenniiformes</taxon>
        <taxon>Blennioidei</taxon>
        <taxon>Blenniidae</taxon>
        <taxon>Salariinae</taxon>
        <taxon>Salarias</taxon>
    </lineage>
</organism>
<reference evidence="1" key="3">
    <citation type="submission" date="2025-09" db="UniProtKB">
        <authorList>
            <consortium name="Ensembl"/>
        </authorList>
    </citation>
    <scope>IDENTIFICATION</scope>
</reference>
<accession>A0A672HMQ7</accession>
<dbReference type="Ensembl" id="ENSSFAT00005031421.1">
    <property type="protein sequence ID" value="ENSSFAP00005030322.1"/>
    <property type="gene ID" value="ENSSFAG00005015389.1"/>
</dbReference>
<dbReference type="OMA" id="IFWAYYL"/>
<evidence type="ECO:0008006" key="3">
    <source>
        <dbReference type="Google" id="ProtNLM"/>
    </source>
</evidence>